<gene>
    <name evidence="5" type="ORF">LAME_0G01200G</name>
</gene>
<accession>A0A1G4K5E9</accession>
<keyword evidence="1" id="KW-0175">Coiled coil</keyword>
<dbReference type="InterPro" id="IPR015316">
    <property type="entry name" value="SAM_Ste50"/>
</dbReference>
<dbReference type="CDD" id="cd01786">
    <property type="entry name" value="RA_STE50"/>
    <property type="match status" value="1"/>
</dbReference>
<organism evidence="5 6">
    <name type="scientific">Lachancea meyersii CBS 8951</name>
    <dbReference type="NCBI Taxonomy" id="1266667"/>
    <lineage>
        <taxon>Eukaryota</taxon>
        <taxon>Fungi</taxon>
        <taxon>Dikarya</taxon>
        <taxon>Ascomycota</taxon>
        <taxon>Saccharomycotina</taxon>
        <taxon>Saccharomycetes</taxon>
        <taxon>Saccharomycetales</taxon>
        <taxon>Saccharomycetaceae</taxon>
        <taxon>Lachancea</taxon>
    </lineage>
</organism>
<dbReference type="SMART" id="SM00314">
    <property type="entry name" value="RA"/>
    <property type="match status" value="1"/>
</dbReference>
<dbReference type="AlphaFoldDB" id="A0A1G4K5E9"/>
<dbReference type="Pfam" id="PF00788">
    <property type="entry name" value="RA"/>
    <property type="match status" value="1"/>
</dbReference>
<feature type="compositionally biased region" description="Low complexity" evidence="2">
    <location>
        <begin position="209"/>
        <end position="223"/>
    </location>
</feature>
<evidence type="ECO:0000259" key="4">
    <source>
        <dbReference type="PROSITE" id="PS50200"/>
    </source>
</evidence>
<feature type="domain" description="SAM" evidence="3">
    <location>
        <begin position="20"/>
        <end position="104"/>
    </location>
</feature>
<dbReference type="PROSITE" id="PS50200">
    <property type="entry name" value="RA"/>
    <property type="match status" value="1"/>
</dbReference>
<reference evidence="6" key="1">
    <citation type="submission" date="2016-03" db="EMBL/GenBank/DDBJ databases">
        <authorList>
            <person name="Devillers Hugo."/>
        </authorList>
    </citation>
    <scope>NUCLEOTIDE SEQUENCE [LARGE SCALE GENOMIC DNA]</scope>
</reference>
<feature type="domain" description="Ras-associating" evidence="4">
    <location>
        <begin position="235"/>
        <end position="308"/>
    </location>
</feature>
<protein>
    <submittedName>
        <fullName evidence="5">LAME_0G01200g1_1</fullName>
    </submittedName>
</protein>
<dbReference type="InterPro" id="IPR013761">
    <property type="entry name" value="SAM/pointed_sf"/>
</dbReference>
<dbReference type="Gene3D" id="1.10.150.50">
    <property type="entry name" value="Transcription Factor, Ets-1"/>
    <property type="match status" value="1"/>
</dbReference>
<dbReference type="Gene3D" id="3.10.20.90">
    <property type="entry name" value="Phosphatidylinositol 3-kinase Catalytic Subunit, Chain A, domain 1"/>
    <property type="match status" value="1"/>
</dbReference>
<name>A0A1G4K5E9_9SACH</name>
<feature type="region of interest" description="Disordered" evidence="2">
    <location>
        <begin position="151"/>
        <end position="231"/>
    </location>
</feature>
<evidence type="ECO:0000313" key="5">
    <source>
        <dbReference type="EMBL" id="SCU98952.1"/>
    </source>
</evidence>
<dbReference type="InterPro" id="IPR001660">
    <property type="entry name" value="SAM"/>
</dbReference>
<dbReference type="InterPro" id="IPR029071">
    <property type="entry name" value="Ubiquitin-like_domsf"/>
</dbReference>
<dbReference type="EMBL" id="LT598484">
    <property type="protein sequence ID" value="SCU98952.1"/>
    <property type="molecule type" value="Genomic_DNA"/>
</dbReference>
<dbReference type="GO" id="GO:0007165">
    <property type="term" value="P:signal transduction"/>
    <property type="evidence" value="ECO:0007669"/>
    <property type="project" value="InterPro"/>
</dbReference>
<dbReference type="PROSITE" id="PS50105">
    <property type="entry name" value="SAM_DOMAIN"/>
    <property type="match status" value="1"/>
</dbReference>
<dbReference type="InterPro" id="IPR000159">
    <property type="entry name" value="RA_dom"/>
</dbReference>
<sequence>MSIVTSEIPEEPKVEDISLWGVEEVLIWLEQTLCISGPEDSEIDTEGASVHPSSRDKVRENFRENSIDGSAILELDLDDCKQLLNSDAKLAVQLKLEVNRLKNQKRSQEDEILAVLSQLYSTVSDKLQDFQSQYSRLRLDVLEVVKRDPVSLPQSQNVSTGSASSSHGHAPQHDYFEGHRVVMPSSPNTPAVRQPLNRSTSGSVFHPNPSASTVSTPYSVPTSQPAAGVGNEPLKHMRASKEDSCERILKSAMKRHGLSEQDWRQYVLVICYGDQERILELDEKPVQIFKNLKQQGLHPAIMLRQRGDFEEVSNGLTPGGRL</sequence>
<dbReference type="SUPFAM" id="SSF54236">
    <property type="entry name" value="Ubiquitin-like"/>
    <property type="match status" value="1"/>
</dbReference>
<feature type="compositionally biased region" description="Basic and acidic residues" evidence="2">
    <location>
        <begin position="171"/>
        <end position="180"/>
    </location>
</feature>
<dbReference type="SUPFAM" id="SSF47769">
    <property type="entry name" value="SAM/Pointed domain"/>
    <property type="match status" value="1"/>
</dbReference>
<dbReference type="Proteomes" id="UP000191144">
    <property type="component" value="Chromosome G"/>
</dbReference>
<feature type="coiled-coil region" evidence="1">
    <location>
        <begin position="91"/>
        <end position="118"/>
    </location>
</feature>
<proteinExistence type="predicted"/>
<feature type="compositionally biased region" description="Polar residues" evidence="2">
    <location>
        <begin position="185"/>
        <end position="203"/>
    </location>
</feature>
<dbReference type="Pfam" id="PF09235">
    <property type="entry name" value="SAM_Ste50p"/>
    <property type="match status" value="1"/>
</dbReference>
<evidence type="ECO:0000259" key="3">
    <source>
        <dbReference type="PROSITE" id="PS50105"/>
    </source>
</evidence>
<evidence type="ECO:0000313" key="6">
    <source>
        <dbReference type="Proteomes" id="UP000191144"/>
    </source>
</evidence>
<dbReference type="OrthoDB" id="445896at2759"/>
<evidence type="ECO:0000256" key="2">
    <source>
        <dbReference type="SAM" id="MobiDB-lite"/>
    </source>
</evidence>
<keyword evidence="6" id="KW-1185">Reference proteome</keyword>
<evidence type="ECO:0000256" key="1">
    <source>
        <dbReference type="SAM" id="Coils"/>
    </source>
</evidence>